<name>A0A239EJL5_9RHOB</name>
<sequence>MNDHQIPASKTAPERPPETRKRRAPRTEQASPAPEPGRHPLYVFTDFASI</sequence>
<dbReference type="Proteomes" id="UP000198426">
    <property type="component" value="Unassembled WGS sequence"/>
</dbReference>
<accession>A0A239EJL5</accession>
<evidence type="ECO:0000313" key="2">
    <source>
        <dbReference type="EMBL" id="SNS44092.1"/>
    </source>
</evidence>
<evidence type="ECO:0000256" key="1">
    <source>
        <dbReference type="SAM" id="MobiDB-lite"/>
    </source>
</evidence>
<dbReference type="AlphaFoldDB" id="A0A239EJL5"/>
<evidence type="ECO:0000313" key="3">
    <source>
        <dbReference type="Proteomes" id="UP000198426"/>
    </source>
</evidence>
<feature type="region of interest" description="Disordered" evidence="1">
    <location>
        <begin position="1"/>
        <end position="50"/>
    </location>
</feature>
<gene>
    <name evidence="2" type="ORF">SAMN05421757_102157</name>
</gene>
<protein>
    <submittedName>
        <fullName evidence="2">Uncharacterized protein</fullName>
    </submittedName>
</protein>
<organism evidence="2 3">
    <name type="scientific">Tropicimonas sediminicola</name>
    <dbReference type="NCBI Taxonomy" id="1031541"/>
    <lineage>
        <taxon>Bacteria</taxon>
        <taxon>Pseudomonadati</taxon>
        <taxon>Pseudomonadota</taxon>
        <taxon>Alphaproteobacteria</taxon>
        <taxon>Rhodobacterales</taxon>
        <taxon>Roseobacteraceae</taxon>
        <taxon>Tropicimonas</taxon>
    </lineage>
</organism>
<keyword evidence="3" id="KW-1185">Reference proteome</keyword>
<proteinExistence type="predicted"/>
<reference evidence="2 3" key="1">
    <citation type="submission" date="2017-06" db="EMBL/GenBank/DDBJ databases">
        <authorList>
            <person name="Kim H.J."/>
            <person name="Triplett B.A."/>
        </authorList>
    </citation>
    <scope>NUCLEOTIDE SEQUENCE [LARGE SCALE GENOMIC DNA]</scope>
    <source>
        <strain evidence="2 3">DSM 29339</strain>
    </source>
</reference>
<dbReference type="EMBL" id="FZOY01000002">
    <property type="protein sequence ID" value="SNS44092.1"/>
    <property type="molecule type" value="Genomic_DNA"/>
</dbReference>
<dbReference type="RefSeq" id="WP_176442777.1">
    <property type="nucleotide sequence ID" value="NZ_FZOY01000002.1"/>
</dbReference>